<dbReference type="Gene3D" id="3.30.870.10">
    <property type="entry name" value="Endonuclease Chain A"/>
    <property type="match status" value="1"/>
</dbReference>
<dbReference type="InterPro" id="IPR025202">
    <property type="entry name" value="PLD-like_dom"/>
</dbReference>
<feature type="domain" description="PLD phosphodiesterase" evidence="1">
    <location>
        <begin position="192"/>
        <end position="219"/>
    </location>
</feature>
<sequence>MTKESGFRRGLVDTVVRIAAQLPARQAHAWAAILRRHPGPDQALEAELIAAAPGGGSASLASTLAAQWRREPKVPGTALALALLTASETSERAERLRAQVVVTGPSSLEQPTRLTSAAVFQLVASARRELLVVSFAAYRSAGLVGALAAATDRGVRIDLVLEDSTGAADAFSALQGRVRFWHWPSAERGANGRAALHAKVIAADCSSALVGSANLTGRALNENIEVGVFLRDPRTVRRIVGHFRALMGEDGPLKLLKTDLGQS</sequence>
<evidence type="ECO:0000259" key="1">
    <source>
        <dbReference type="PROSITE" id="PS50035"/>
    </source>
</evidence>
<evidence type="ECO:0000313" key="2">
    <source>
        <dbReference type="EMBL" id="UPT19552.1"/>
    </source>
</evidence>
<organism evidence="2 3">
    <name type="scientific">Thermobifida alba</name>
    <name type="common">Thermomonospora alba</name>
    <dbReference type="NCBI Taxonomy" id="53522"/>
    <lineage>
        <taxon>Bacteria</taxon>
        <taxon>Bacillati</taxon>
        <taxon>Actinomycetota</taxon>
        <taxon>Actinomycetes</taxon>
        <taxon>Streptosporangiales</taxon>
        <taxon>Nocardiopsidaceae</taxon>
        <taxon>Thermobifida</taxon>
    </lineage>
</organism>
<dbReference type="RefSeq" id="WP_248591774.1">
    <property type="nucleotide sequence ID" value="NZ_BAABEB010000001.1"/>
</dbReference>
<gene>
    <name evidence="2" type="ORF">FOF52_00050</name>
</gene>
<protein>
    <recommendedName>
        <fullName evidence="1">PLD phosphodiesterase domain-containing protein</fullName>
    </recommendedName>
</protein>
<proteinExistence type="predicted"/>
<dbReference type="PANTHER" id="PTHR21248:SF22">
    <property type="entry name" value="PHOSPHOLIPASE D"/>
    <property type="match status" value="1"/>
</dbReference>
<dbReference type="Proteomes" id="UP000832041">
    <property type="component" value="Chromosome"/>
</dbReference>
<accession>A0ABY4KVT6</accession>
<dbReference type="InterPro" id="IPR001736">
    <property type="entry name" value="PLipase_D/transphosphatidylase"/>
</dbReference>
<dbReference type="Pfam" id="PF13091">
    <property type="entry name" value="PLDc_2"/>
    <property type="match status" value="1"/>
</dbReference>
<dbReference type="SUPFAM" id="SSF56024">
    <property type="entry name" value="Phospholipase D/nuclease"/>
    <property type="match status" value="1"/>
</dbReference>
<dbReference type="NCBIfam" id="NF038319">
    <property type="entry name" value="DISARM_DrmC_I"/>
    <property type="match status" value="1"/>
</dbReference>
<keyword evidence="3" id="KW-1185">Reference proteome</keyword>
<dbReference type="PROSITE" id="PS50035">
    <property type="entry name" value="PLD"/>
    <property type="match status" value="1"/>
</dbReference>
<dbReference type="InterPro" id="IPR047955">
    <property type="entry name" value="DrmC-like"/>
</dbReference>
<name>A0ABY4KVT6_THEAE</name>
<dbReference type="EMBL" id="CP051627">
    <property type="protein sequence ID" value="UPT19552.1"/>
    <property type="molecule type" value="Genomic_DNA"/>
</dbReference>
<evidence type="ECO:0000313" key="3">
    <source>
        <dbReference type="Proteomes" id="UP000832041"/>
    </source>
</evidence>
<dbReference type="PANTHER" id="PTHR21248">
    <property type="entry name" value="CARDIOLIPIN SYNTHASE"/>
    <property type="match status" value="1"/>
</dbReference>
<reference evidence="2 3" key="1">
    <citation type="submission" date="2020-04" db="EMBL/GenBank/DDBJ databases">
        <title>Thermobifida alba genome sequencing and assembly.</title>
        <authorList>
            <person name="Luzics S."/>
            <person name="Horvath B."/>
            <person name="Nagy I."/>
            <person name="Toth A."/>
            <person name="Nagy I."/>
            <person name="Kukolya J."/>
        </authorList>
    </citation>
    <scope>NUCLEOTIDE SEQUENCE [LARGE SCALE GENOMIC DNA]</scope>
    <source>
        <strain evidence="2 3">DSM 43795</strain>
    </source>
</reference>